<dbReference type="RefSeq" id="WP_202747615.1">
    <property type="nucleotide sequence ID" value="NZ_JAESWC010000002.1"/>
</dbReference>
<evidence type="ECO:0000313" key="1">
    <source>
        <dbReference type="EMBL" id="MBL4934988.1"/>
    </source>
</evidence>
<protein>
    <recommendedName>
        <fullName evidence="3">LicD family protein</fullName>
    </recommendedName>
</protein>
<evidence type="ECO:0000313" key="2">
    <source>
        <dbReference type="Proteomes" id="UP000632377"/>
    </source>
</evidence>
<gene>
    <name evidence="1" type="ORF">JK636_04360</name>
</gene>
<dbReference type="InterPro" id="IPR052613">
    <property type="entry name" value="LicD_transferase"/>
</dbReference>
<reference evidence="1 2" key="1">
    <citation type="submission" date="2021-01" db="EMBL/GenBank/DDBJ databases">
        <title>Genome public.</title>
        <authorList>
            <person name="Liu C."/>
            <person name="Sun Q."/>
        </authorList>
    </citation>
    <scope>NUCLEOTIDE SEQUENCE [LARGE SCALE GENOMIC DNA]</scope>
    <source>
        <strain evidence="1 2">YIM B02515</strain>
    </source>
</reference>
<dbReference type="Proteomes" id="UP000632377">
    <property type="component" value="Unassembled WGS sequence"/>
</dbReference>
<dbReference type="EMBL" id="JAESWC010000002">
    <property type="protein sequence ID" value="MBL4934988.1"/>
    <property type="molecule type" value="Genomic_DNA"/>
</dbReference>
<organism evidence="1 2">
    <name type="scientific">Clostridium rhizosphaerae</name>
    <dbReference type="NCBI Taxonomy" id="2803861"/>
    <lineage>
        <taxon>Bacteria</taxon>
        <taxon>Bacillati</taxon>
        <taxon>Bacillota</taxon>
        <taxon>Clostridia</taxon>
        <taxon>Eubacteriales</taxon>
        <taxon>Clostridiaceae</taxon>
        <taxon>Clostridium</taxon>
    </lineage>
</organism>
<comment type="caution">
    <text evidence="1">The sequence shown here is derived from an EMBL/GenBank/DDBJ whole genome shotgun (WGS) entry which is preliminary data.</text>
</comment>
<name>A0ABS1TAF6_9CLOT</name>
<evidence type="ECO:0008006" key="3">
    <source>
        <dbReference type="Google" id="ProtNLM"/>
    </source>
</evidence>
<proteinExistence type="predicted"/>
<accession>A0ABS1TAF6</accession>
<dbReference type="PANTHER" id="PTHR13627:SF31">
    <property type="entry name" value="RIBITOL 5-PHOSPHATE TRANSFERASE FKRP"/>
    <property type="match status" value="1"/>
</dbReference>
<keyword evidence="2" id="KW-1185">Reference proteome</keyword>
<dbReference type="PANTHER" id="PTHR13627">
    <property type="entry name" value="FUKUTIN RELATED PROTEIN"/>
    <property type="match status" value="1"/>
</dbReference>
<sequence>MNSKTFEFKIKKLLKKLKLFNFFKNNILVRSILGYIHKKNLAKRKAIFDKYREQCLSEASNALKDLDIVYWIDCGTLLGAIRDNDFISHDLDIDIGVLPSDNDCKKEIELALCKRKFIKVREFELDGDIVEQTFLFNGATLDIFYYSENQQGIYSYWFDEAENYKEISKGTFKEASGFNIYKAQSNIKIYIQYMEFKNIKYPIPQDYNLYLKGKYGERYMIKDENWNPDKCPSKSCVYDKYAVCRLYNSD</sequence>